<dbReference type="Pfam" id="PF00234">
    <property type="entry name" value="Tryp_alpha_amyl"/>
    <property type="match status" value="1"/>
</dbReference>
<comment type="caution">
    <text evidence="6">The sequence shown here is derived from an EMBL/GenBank/DDBJ whole genome shotgun (WGS) entry which is preliminary data.</text>
</comment>
<keyword evidence="4" id="KW-0732">Signal</keyword>
<evidence type="ECO:0000256" key="1">
    <source>
        <dbReference type="ARBA" id="ARBA00009748"/>
    </source>
</evidence>
<evidence type="ECO:0000256" key="2">
    <source>
        <dbReference type="ARBA" id="ARBA00023157"/>
    </source>
</evidence>
<feature type="chain" id="PRO_5012388309" description="Non-specific lipid-transfer protein" evidence="4">
    <location>
        <begin position="24"/>
        <end position="117"/>
    </location>
</feature>
<protein>
    <recommendedName>
        <fullName evidence="3">Non-specific lipid-transfer protein</fullName>
    </recommendedName>
</protein>
<reference evidence="7" key="1">
    <citation type="submission" date="2016-04" db="EMBL/GenBank/DDBJ databases">
        <title>Cephalotus genome sequencing.</title>
        <authorList>
            <person name="Fukushima K."/>
            <person name="Hasebe M."/>
            <person name="Fang X."/>
        </authorList>
    </citation>
    <scope>NUCLEOTIDE SEQUENCE [LARGE SCALE GENOMIC DNA]</scope>
    <source>
        <strain evidence="7">cv. St1</strain>
    </source>
</reference>
<dbReference type="EMBL" id="BDDD01000532">
    <property type="protein sequence ID" value="GAV67300.1"/>
    <property type="molecule type" value="Genomic_DNA"/>
</dbReference>
<dbReference type="InterPro" id="IPR036312">
    <property type="entry name" value="Bifun_inhib/LTP/seed_sf"/>
</dbReference>
<dbReference type="PRINTS" id="PR00382">
    <property type="entry name" value="LIPIDTRNSFER"/>
</dbReference>
<dbReference type="Proteomes" id="UP000187406">
    <property type="component" value="Unassembled WGS sequence"/>
</dbReference>
<keyword evidence="3" id="KW-0446">Lipid-binding</keyword>
<dbReference type="SMART" id="SM00499">
    <property type="entry name" value="AAI"/>
    <property type="match status" value="1"/>
</dbReference>
<name>A0A1Q3BH18_CEPFO</name>
<evidence type="ECO:0000259" key="5">
    <source>
        <dbReference type="SMART" id="SM00499"/>
    </source>
</evidence>
<keyword evidence="3" id="KW-0813">Transport</keyword>
<dbReference type="GO" id="GO:0008289">
    <property type="term" value="F:lipid binding"/>
    <property type="evidence" value="ECO:0007669"/>
    <property type="project" value="UniProtKB-KW"/>
</dbReference>
<dbReference type="CDD" id="cd01960">
    <property type="entry name" value="nsLTP1"/>
    <property type="match status" value="1"/>
</dbReference>
<dbReference type="OrthoDB" id="1890443at2759"/>
<evidence type="ECO:0000313" key="7">
    <source>
        <dbReference type="Proteomes" id="UP000187406"/>
    </source>
</evidence>
<dbReference type="InterPro" id="IPR000528">
    <property type="entry name" value="Plant_nsLTP"/>
</dbReference>
<dbReference type="PROSITE" id="PS00597">
    <property type="entry name" value="PLANT_LTP"/>
    <property type="match status" value="1"/>
</dbReference>
<dbReference type="PANTHER" id="PTHR33076">
    <property type="entry name" value="NON-SPECIFIC LIPID-TRANSFER PROTEIN 2-RELATED"/>
    <property type="match status" value="1"/>
</dbReference>
<comment type="function">
    <text evidence="3">Plant non-specific lipid-transfer proteins transfer phospholipids as well as galactolipids across membranes. May play a role in wax or cutin deposition in the cell walls of expanding epidermal cells and certain secretory tissues.</text>
</comment>
<proteinExistence type="inferred from homology"/>
<dbReference type="AlphaFoldDB" id="A0A1Q3BH18"/>
<dbReference type="InParanoid" id="A0A1Q3BH18"/>
<evidence type="ECO:0000313" key="6">
    <source>
        <dbReference type="EMBL" id="GAV67300.1"/>
    </source>
</evidence>
<feature type="domain" description="Bifunctional inhibitor/plant lipid transfer protein/seed storage helical" evidence="5">
    <location>
        <begin position="27"/>
        <end position="113"/>
    </location>
</feature>
<feature type="signal peptide" evidence="4">
    <location>
        <begin position="1"/>
        <end position="23"/>
    </location>
</feature>
<dbReference type="STRING" id="3775.A0A1Q3BH18"/>
<dbReference type="Gene3D" id="1.10.110.10">
    <property type="entry name" value="Plant lipid-transfer and hydrophobic proteins"/>
    <property type="match status" value="1"/>
</dbReference>
<dbReference type="GO" id="GO:0006869">
    <property type="term" value="P:lipid transport"/>
    <property type="evidence" value="ECO:0007669"/>
    <property type="project" value="InterPro"/>
</dbReference>
<accession>A0A1Q3BH18</accession>
<gene>
    <name evidence="6" type="ORF">CFOL_v3_10806</name>
</gene>
<organism evidence="6 7">
    <name type="scientific">Cephalotus follicularis</name>
    <name type="common">Albany pitcher plant</name>
    <dbReference type="NCBI Taxonomy" id="3775"/>
    <lineage>
        <taxon>Eukaryota</taxon>
        <taxon>Viridiplantae</taxon>
        <taxon>Streptophyta</taxon>
        <taxon>Embryophyta</taxon>
        <taxon>Tracheophyta</taxon>
        <taxon>Spermatophyta</taxon>
        <taxon>Magnoliopsida</taxon>
        <taxon>eudicotyledons</taxon>
        <taxon>Gunneridae</taxon>
        <taxon>Pentapetalae</taxon>
        <taxon>rosids</taxon>
        <taxon>fabids</taxon>
        <taxon>Oxalidales</taxon>
        <taxon>Cephalotaceae</taxon>
        <taxon>Cephalotus</taxon>
    </lineage>
</organism>
<comment type="similarity">
    <text evidence="1 3">Belongs to the plant LTP family.</text>
</comment>
<keyword evidence="7" id="KW-1185">Reference proteome</keyword>
<sequence length="117" mass="12211">MANKLAFMLFVCLVVVSAPKCKAAVSCNQMVSELTPCIGYVANGGTVSSDCCNGVKTLYSQAKDTSSRQGICNCMKRAISGIPYTAYNLGLASGLPAKCGVNIPYKIDPSTNCASIK</sequence>
<evidence type="ECO:0000256" key="4">
    <source>
        <dbReference type="SAM" id="SignalP"/>
    </source>
</evidence>
<dbReference type="SUPFAM" id="SSF47699">
    <property type="entry name" value="Bifunctional inhibitor/lipid-transfer protein/seed storage 2S albumin"/>
    <property type="match status" value="1"/>
</dbReference>
<dbReference type="InterPro" id="IPR016140">
    <property type="entry name" value="Bifunc_inhib/LTP/seed_store"/>
</dbReference>
<keyword evidence="2" id="KW-1015">Disulfide bond</keyword>
<dbReference type="FunCoup" id="A0A1Q3BH18">
    <property type="interactions" value="26"/>
</dbReference>
<evidence type="ECO:0000256" key="3">
    <source>
        <dbReference type="RuleBase" id="RU000628"/>
    </source>
</evidence>